<dbReference type="Proteomes" id="UP001189429">
    <property type="component" value="Unassembled WGS sequence"/>
</dbReference>
<organism evidence="2 3">
    <name type="scientific">Prorocentrum cordatum</name>
    <dbReference type="NCBI Taxonomy" id="2364126"/>
    <lineage>
        <taxon>Eukaryota</taxon>
        <taxon>Sar</taxon>
        <taxon>Alveolata</taxon>
        <taxon>Dinophyceae</taxon>
        <taxon>Prorocentrales</taxon>
        <taxon>Prorocentraceae</taxon>
        <taxon>Prorocentrum</taxon>
    </lineage>
</organism>
<feature type="region of interest" description="Disordered" evidence="1">
    <location>
        <begin position="1"/>
        <end position="96"/>
    </location>
</feature>
<name>A0ABN9U8C8_9DINO</name>
<evidence type="ECO:0000313" key="3">
    <source>
        <dbReference type="Proteomes" id="UP001189429"/>
    </source>
</evidence>
<evidence type="ECO:0000256" key="1">
    <source>
        <dbReference type="SAM" id="MobiDB-lite"/>
    </source>
</evidence>
<reference evidence="2" key="1">
    <citation type="submission" date="2023-10" db="EMBL/GenBank/DDBJ databases">
        <authorList>
            <person name="Chen Y."/>
            <person name="Shah S."/>
            <person name="Dougan E. K."/>
            <person name="Thang M."/>
            <person name="Chan C."/>
        </authorList>
    </citation>
    <scope>NUCLEOTIDE SEQUENCE [LARGE SCALE GENOMIC DNA]</scope>
</reference>
<dbReference type="EMBL" id="CAUYUJ010015549">
    <property type="protein sequence ID" value="CAK0855390.1"/>
    <property type="molecule type" value="Genomic_DNA"/>
</dbReference>
<feature type="non-terminal residue" evidence="2">
    <location>
        <position position="109"/>
    </location>
</feature>
<gene>
    <name evidence="2" type="ORF">PCOR1329_LOCUS46161</name>
</gene>
<sequence>MAHCRPDGGRSWTTLRRPARSAAVAPGDGTRQHDLQGTSGRHGQGLATHPDMSGTSGQHRQGLATHPGMRRRTMLGEEARPGARGGGGARARGLRAQRRGWRLVLRVDA</sequence>
<accession>A0ABN9U8C8</accession>
<evidence type="ECO:0000313" key="2">
    <source>
        <dbReference type="EMBL" id="CAK0855390.1"/>
    </source>
</evidence>
<proteinExistence type="predicted"/>
<protein>
    <submittedName>
        <fullName evidence="2">Uncharacterized protein</fullName>
    </submittedName>
</protein>
<keyword evidence="3" id="KW-1185">Reference proteome</keyword>
<comment type="caution">
    <text evidence="2">The sequence shown here is derived from an EMBL/GenBank/DDBJ whole genome shotgun (WGS) entry which is preliminary data.</text>
</comment>